<dbReference type="EMBL" id="QHJS02000120">
    <property type="protein sequence ID" value="RRO11299.1"/>
    <property type="molecule type" value="Genomic_DNA"/>
</dbReference>
<sequence length="172" mass="19544">MQTMSEYAWVISSVGLVLVFIGWQVVYFNAKKLATRSESKSAIDHLIKILNEISDFSCTYWLSGGKSTSDATFYLFSIMSKVTQSYEFVKILQRRGINISDEYLTNVSMGATLDCEAVSGFSPDELTAHAQEVMERCMSMISHIYQQFEDRYPAIKEETLEEWSQNLGPKQG</sequence>
<accession>A0AA93DKF4</accession>
<evidence type="ECO:0000313" key="5">
    <source>
        <dbReference type="Proteomes" id="UP000256817"/>
    </source>
</evidence>
<dbReference type="AlphaFoldDB" id="A0AA93DKF4"/>
<organism evidence="3 4">
    <name type="scientific">Pectobacterium aquaticum</name>
    <dbReference type="NCBI Taxonomy" id="2204145"/>
    <lineage>
        <taxon>Bacteria</taxon>
        <taxon>Pseudomonadati</taxon>
        <taxon>Pseudomonadota</taxon>
        <taxon>Gammaproteobacteria</taxon>
        <taxon>Enterobacterales</taxon>
        <taxon>Pectobacteriaceae</taxon>
        <taxon>Pectobacterium</taxon>
    </lineage>
</organism>
<evidence type="ECO:0000313" key="3">
    <source>
        <dbReference type="EMBL" id="RRO11299.1"/>
    </source>
</evidence>
<dbReference type="Proteomes" id="UP000256540">
    <property type="component" value="Unassembled WGS sequence"/>
</dbReference>
<proteinExistence type="predicted"/>
<evidence type="ECO:0000256" key="1">
    <source>
        <dbReference type="SAM" id="Phobius"/>
    </source>
</evidence>
<keyword evidence="1" id="KW-0812">Transmembrane</keyword>
<keyword evidence="1" id="KW-0472">Membrane</keyword>
<name>A0AA93DKF4_9GAMM</name>
<evidence type="ECO:0000313" key="2">
    <source>
        <dbReference type="EMBL" id="RRO05031.1"/>
    </source>
</evidence>
<dbReference type="Proteomes" id="UP000256817">
    <property type="component" value="Unassembled WGS sequence"/>
</dbReference>
<keyword evidence="5" id="KW-1185">Reference proteome</keyword>
<dbReference type="EMBL" id="QHJW02000051">
    <property type="protein sequence ID" value="RRO05031.1"/>
    <property type="molecule type" value="Genomic_DNA"/>
</dbReference>
<evidence type="ECO:0008006" key="6">
    <source>
        <dbReference type="Google" id="ProtNLM"/>
    </source>
</evidence>
<feature type="transmembrane region" description="Helical" evidence="1">
    <location>
        <begin position="6"/>
        <end position="30"/>
    </location>
</feature>
<dbReference type="RefSeq" id="WP_116167262.1">
    <property type="nucleotide sequence ID" value="NZ_QHJS02000120.1"/>
</dbReference>
<keyword evidence="1" id="KW-1133">Transmembrane helix</keyword>
<evidence type="ECO:0000313" key="4">
    <source>
        <dbReference type="Proteomes" id="UP000256540"/>
    </source>
</evidence>
<reference evidence="4 5" key="1">
    <citation type="submission" date="2018-11" db="EMBL/GenBank/DDBJ databases">
        <title>Draft genome sequences of proposed Pectobacterium aquaticum sp. nov. isolated in France from fresh water.</title>
        <authorList>
            <person name="Pedron J."/>
            <person name="Barny M.A."/>
        </authorList>
    </citation>
    <scope>NUCLEOTIDE SEQUENCE [LARGE SCALE GENOMIC DNA]</scope>
    <source>
        <strain evidence="3 4">A127-S21-F16</strain>
        <strain evidence="2 5">A35-S23-M15</strain>
    </source>
</reference>
<comment type="caution">
    <text evidence="3">The sequence shown here is derived from an EMBL/GenBank/DDBJ whole genome shotgun (WGS) entry which is preliminary data.</text>
</comment>
<gene>
    <name evidence="3" type="ORF">DMB84_020085</name>
    <name evidence="2" type="ORF">DMB85_017975</name>
</gene>
<protein>
    <recommendedName>
        <fullName evidence="6">DUF4760 domain-containing protein</fullName>
    </recommendedName>
</protein>